<dbReference type="PANTHER" id="PTHR30086">
    <property type="entry name" value="ARGININE EXPORTER PROTEIN ARGO"/>
    <property type="match status" value="1"/>
</dbReference>
<evidence type="ECO:0000256" key="2">
    <source>
        <dbReference type="ARBA" id="ARBA00022475"/>
    </source>
</evidence>
<evidence type="ECO:0000256" key="3">
    <source>
        <dbReference type="ARBA" id="ARBA00022692"/>
    </source>
</evidence>
<feature type="transmembrane region" description="Helical" evidence="6">
    <location>
        <begin position="69"/>
        <end position="86"/>
    </location>
</feature>
<dbReference type="GO" id="GO:0005886">
    <property type="term" value="C:plasma membrane"/>
    <property type="evidence" value="ECO:0007669"/>
    <property type="project" value="UniProtKB-SubCell"/>
</dbReference>
<comment type="subcellular location">
    <subcellularLocation>
        <location evidence="1">Cell membrane</location>
        <topology evidence="1">Multi-pass membrane protein</topology>
    </subcellularLocation>
</comment>
<dbReference type="Proteomes" id="UP000382040">
    <property type="component" value="Unassembled WGS sequence"/>
</dbReference>
<keyword evidence="4 6" id="KW-1133">Transmembrane helix</keyword>
<dbReference type="Pfam" id="PF01810">
    <property type="entry name" value="LysE"/>
    <property type="match status" value="1"/>
</dbReference>
<evidence type="ECO:0000313" key="8">
    <source>
        <dbReference type="Proteomes" id="UP000382040"/>
    </source>
</evidence>
<proteinExistence type="predicted"/>
<sequence>MQELLAVMTITVLAVISPGADFAMVTRASWRHGRRAGMWAAVGIAAGVQVHVFYTLVGVGMLIAEIPRLFTVIKWIGAAYLIYIGWRTLRDRSPVADVMEGEGAAGASARCVEAGVSGSTSWQDAASAFRTGFFTNALNPKTTLFVVSTFTQVVHPGTGWALGLAYGAFMSFAHWAWFSLVALGFSAGWMRAAMVRRQDIVRRSIGGALMALGGLLAVANR</sequence>
<dbReference type="RefSeq" id="WP_150560590.1">
    <property type="nucleotide sequence ID" value="NZ_CABPST010000009.1"/>
</dbReference>
<accession>A0A5E5BUR6</accession>
<gene>
    <name evidence="7" type="ORF">PBR20603_03313</name>
</gene>
<evidence type="ECO:0000256" key="6">
    <source>
        <dbReference type="SAM" id="Phobius"/>
    </source>
</evidence>
<evidence type="ECO:0000256" key="5">
    <source>
        <dbReference type="ARBA" id="ARBA00023136"/>
    </source>
</evidence>
<feature type="transmembrane region" description="Helical" evidence="6">
    <location>
        <begin position="164"/>
        <end position="188"/>
    </location>
</feature>
<dbReference type="EMBL" id="CABPST010000009">
    <property type="protein sequence ID" value="VVE89344.1"/>
    <property type="molecule type" value="Genomic_DNA"/>
</dbReference>
<dbReference type="PIRSF" id="PIRSF006324">
    <property type="entry name" value="LeuE"/>
    <property type="match status" value="1"/>
</dbReference>
<protein>
    <submittedName>
        <fullName evidence="7">Amino acid transporter LysE</fullName>
    </submittedName>
</protein>
<keyword evidence="2" id="KW-1003">Cell membrane</keyword>
<evidence type="ECO:0000256" key="1">
    <source>
        <dbReference type="ARBA" id="ARBA00004651"/>
    </source>
</evidence>
<keyword evidence="5 6" id="KW-0472">Membrane</keyword>
<dbReference type="InterPro" id="IPR001123">
    <property type="entry name" value="LeuE-type"/>
</dbReference>
<name>A0A5E5BUR6_9BURK</name>
<dbReference type="GO" id="GO:0015171">
    <property type="term" value="F:amino acid transmembrane transporter activity"/>
    <property type="evidence" value="ECO:0007669"/>
    <property type="project" value="TreeGrafter"/>
</dbReference>
<dbReference type="OrthoDB" id="9784202at2"/>
<reference evidence="7 8" key="1">
    <citation type="submission" date="2019-08" db="EMBL/GenBank/DDBJ databases">
        <authorList>
            <person name="Peeters C."/>
        </authorList>
    </citation>
    <scope>NUCLEOTIDE SEQUENCE [LARGE SCALE GENOMIC DNA]</scope>
    <source>
        <strain evidence="7 8">LMG 20603</strain>
    </source>
</reference>
<evidence type="ECO:0000256" key="4">
    <source>
        <dbReference type="ARBA" id="ARBA00022989"/>
    </source>
</evidence>
<keyword evidence="3 6" id="KW-0812">Transmembrane</keyword>
<dbReference type="PANTHER" id="PTHR30086:SF21">
    <property type="entry name" value="TRANSPORT PROTEIN"/>
    <property type="match status" value="1"/>
</dbReference>
<organism evidence="7 8">
    <name type="scientific">Pandoraea bronchicola</name>
    <dbReference type="NCBI Taxonomy" id="2508287"/>
    <lineage>
        <taxon>Bacteria</taxon>
        <taxon>Pseudomonadati</taxon>
        <taxon>Pseudomonadota</taxon>
        <taxon>Betaproteobacteria</taxon>
        <taxon>Burkholderiales</taxon>
        <taxon>Burkholderiaceae</taxon>
        <taxon>Pandoraea</taxon>
    </lineage>
</organism>
<feature type="transmembrane region" description="Helical" evidence="6">
    <location>
        <begin position="38"/>
        <end position="57"/>
    </location>
</feature>
<evidence type="ECO:0000313" key="7">
    <source>
        <dbReference type="EMBL" id="VVE89344.1"/>
    </source>
</evidence>
<keyword evidence="8" id="KW-1185">Reference proteome</keyword>
<feature type="transmembrane region" description="Helical" evidence="6">
    <location>
        <begin position="200"/>
        <end position="219"/>
    </location>
</feature>
<dbReference type="AlphaFoldDB" id="A0A5E5BUR6"/>